<dbReference type="OrthoDB" id="6588253at2759"/>
<dbReference type="EMBL" id="OU895878">
    <property type="protein sequence ID" value="CAG9806186.1"/>
    <property type="molecule type" value="Genomic_DNA"/>
</dbReference>
<name>A0A9N9RWE0_9DIPT</name>
<gene>
    <name evidence="1" type="ORF">CHIRRI_LOCUS9049</name>
</gene>
<reference evidence="1" key="2">
    <citation type="submission" date="2022-10" db="EMBL/GenBank/DDBJ databases">
        <authorList>
            <consortium name="ENA_rothamsted_submissions"/>
            <consortium name="culmorum"/>
            <person name="King R."/>
        </authorList>
    </citation>
    <scope>NUCLEOTIDE SEQUENCE</scope>
</reference>
<keyword evidence="2" id="KW-1185">Reference proteome</keyword>
<dbReference type="Proteomes" id="UP001153620">
    <property type="component" value="Chromosome 2"/>
</dbReference>
<dbReference type="AlphaFoldDB" id="A0A9N9RWE0"/>
<organism evidence="1 2">
    <name type="scientific">Chironomus riparius</name>
    <dbReference type="NCBI Taxonomy" id="315576"/>
    <lineage>
        <taxon>Eukaryota</taxon>
        <taxon>Metazoa</taxon>
        <taxon>Ecdysozoa</taxon>
        <taxon>Arthropoda</taxon>
        <taxon>Hexapoda</taxon>
        <taxon>Insecta</taxon>
        <taxon>Pterygota</taxon>
        <taxon>Neoptera</taxon>
        <taxon>Endopterygota</taxon>
        <taxon>Diptera</taxon>
        <taxon>Nematocera</taxon>
        <taxon>Chironomoidea</taxon>
        <taxon>Chironomidae</taxon>
        <taxon>Chironominae</taxon>
        <taxon>Chironomus</taxon>
    </lineage>
</organism>
<evidence type="ECO:0000313" key="1">
    <source>
        <dbReference type="EMBL" id="CAG9806186.1"/>
    </source>
</evidence>
<accession>A0A9N9RWE0</accession>
<proteinExistence type="predicted"/>
<evidence type="ECO:0000313" key="2">
    <source>
        <dbReference type="Proteomes" id="UP001153620"/>
    </source>
</evidence>
<protein>
    <submittedName>
        <fullName evidence="1">Uncharacterized protein</fullName>
    </submittedName>
</protein>
<sequence>MEYTPYFRLIQTSLTHCNEFVRNFNKINYFGGNEIYINEVTLKLRNIFLGNGFTSDDCDELRKINLLLMFNTDLTHKYELKEDFQVCHLLNNFPQLSKCLYINIMWQLNLQKYFYEALTYSPSWFILPFLDETVDSLRFSKSFDVIYQVQGIVKAIYTNICRLDYRSSKSGDFNDKKLILESLLVTLTSLLRHYNTPIAEESITKSKNKTKEYNGHSLNCQLSLILSCFEMFLKKPAFEIEDKFYIYKINQDKEPEANNYSVNKYSLGVEETLTQINIILLNTLQNSVLNVTLDDFMYWVEIDMDDDIIADQELKRDNLQKLIGEQAYELVDIIKNNECFDHNVVEQLSTISLKSKTLQEIAKEASVGTVLDKIEKSPSKIVWLEELLSRTEILYFNYECLQTVIDNIEILRLEHLIQILKDHQNYDMDKEDEVQMNEIFLKGGIKLNLNDIKELIDQLAITLGTDYCLSYDPELVREQEINNYLNKITEENIEEPTMLKIILKSPQLFYEKLLEDIDSQDETQISTILKVISKTCPVSNHYIKKIIVSDTEPMEINNERSSRHLFLSGLFKLQIIDRKEFIKDIIMSNFSQALSAGANSTNLLLFLKTLKQISNQLKIKDLLPPLMIQLAQILDKFRWDLMTYSLLREEIVDTTISIIQELIKTVLINGTKNDKEWIRNKIINLKSMTKFYFQRLSLEKGEAINPFDTFLHPENLSNIPKIKITSFLCETIVRCTSKESRKLMNNEVLQNFYAEALSLLSTIVKKANQSSPLECLRKCVSDYVKILSDILIPSAKAKNQEEILLKDIVNLMKKFPTSLHDELTILFLDTIKELKIDENLLAEIDDCELKRILSDKSNVI</sequence>
<reference evidence="1" key="1">
    <citation type="submission" date="2022-01" db="EMBL/GenBank/DDBJ databases">
        <authorList>
            <person name="King R."/>
        </authorList>
    </citation>
    <scope>NUCLEOTIDE SEQUENCE</scope>
</reference>